<protein>
    <recommendedName>
        <fullName evidence="3">histidine kinase</fullName>
        <ecNumber evidence="3">2.7.13.3</ecNumber>
    </recommendedName>
</protein>
<dbReference type="PANTHER" id="PTHR45453:SF2">
    <property type="entry name" value="HISTIDINE KINASE"/>
    <property type="match status" value="1"/>
</dbReference>
<keyword evidence="9" id="KW-0902">Two-component regulatory system</keyword>
<keyword evidence="10 11" id="KW-0472">Membrane</keyword>
<evidence type="ECO:0000256" key="11">
    <source>
        <dbReference type="SAM" id="Phobius"/>
    </source>
</evidence>
<evidence type="ECO:0000256" key="3">
    <source>
        <dbReference type="ARBA" id="ARBA00012438"/>
    </source>
</evidence>
<evidence type="ECO:0000256" key="2">
    <source>
        <dbReference type="ARBA" id="ARBA00004651"/>
    </source>
</evidence>
<dbReference type="SUPFAM" id="SSF55874">
    <property type="entry name" value="ATPase domain of HSP90 chaperone/DNA topoisomerase II/histidine kinase"/>
    <property type="match status" value="1"/>
</dbReference>
<dbReference type="Proteomes" id="UP000255411">
    <property type="component" value="Chromosome"/>
</dbReference>
<evidence type="ECO:0000256" key="5">
    <source>
        <dbReference type="ARBA" id="ARBA00022679"/>
    </source>
</evidence>
<feature type="transmembrane region" description="Helical" evidence="11">
    <location>
        <begin position="36"/>
        <end position="54"/>
    </location>
</feature>
<dbReference type="EC" id="2.7.13.3" evidence="3"/>
<comment type="subcellular location">
    <subcellularLocation>
        <location evidence="2">Cell membrane</location>
        <topology evidence="2">Multi-pass membrane protein</topology>
    </subcellularLocation>
</comment>
<evidence type="ECO:0000313" key="13">
    <source>
        <dbReference type="EMBL" id="AXJ13084.1"/>
    </source>
</evidence>
<dbReference type="InterPro" id="IPR005467">
    <property type="entry name" value="His_kinase_dom"/>
</dbReference>
<dbReference type="GO" id="GO:0000155">
    <property type="term" value="F:phosphorelay sensor kinase activity"/>
    <property type="evidence" value="ECO:0007669"/>
    <property type="project" value="TreeGrafter"/>
</dbReference>
<keyword evidence="4" id="KW-1003">Cell membrane</keyword>
<evidence type="ECO:0000256" key="10">
    <source>
        <dbReference type="ARBA" id="ARBA00023136"/>
    </source>
</evidence>
<keyword evidence="5 13" id="KW-0808">Transferase</keyword>
<keyword evidence="6 11" id="KW-0812">Transmembrane</keyword>
<dbReference type="AlphaFoldDB" id="A0A345VK32"/>
<dbReference type="Pfam" id="PF02518">
    <property type="entry name" value="HATPase_c"/>
    <property type="match status" value="1"/>
</dbReference>
<dbReference type="InterPro" id="IPR003594">
    <property type="entry name" value="HATPase_dom"/>
</dbReference>
<evidence type="ECO:0000256" key="1">
    <source>
        <dbReference type="ARBA" id="ARBA00000085"/>
    </source>
</evidence>
<name>A0A345VK32_9STRE</name>
<evidence type="ECO:0000256" key="4">
    <source>
        <dbReference type="ARBA" id="ARBA00022475"/>
    </source>
</evidence>
<dbReference type="SMART" id="SM00387">
    <property type="entry name" value="HATPase_c"/>
    <property type="match status" value="1"/>
</dbReference>
<dbReference type="PANTHER" id="PTHR45453">
    <property type="entry name" value="PHOSPHATE REGULON SENSOR PROTEIN PHOR"/>
    <property type="match status" value="1"/>
</dbReference>
<evidence type="ECO:0000256" key="9">
    <source>
        <dbReference type="ARBA" id="ARBA00023012"/>
    </source>
</evidence>
<evidence type="ECO:0000256" key="8">
    <source>
        <dbReference type="ARBA" id="ARBA00022989"/>
    </source>
</evidence>
<keyword evidence="8 11" id="KW-1133">Transmembrane helix</keyword>
<proteinExistence type="predicted"/>
<evidence type="ECO:0000313" key="14">
    <source>
        <dbReference type="Proteomes" id="UP000255411"/>
    </source>
</evidence>
<gene>
    <name evidence="13" type="primary">graS</name>
    <name evidence="13" type="ORF">Sp14A_11690</name>
</gene>
<dbReference type="GO" id="GO:0016036">
    <property type="term" value="P:cellular response to phosphate starvation"/>
    <property type="evidence" value="ECO:0007669"/>
    <property type="project" value="TreeGrafter"/>
</dbReference>
<accession>A0A345VK32</accession>
<dbReference type="EMBL" id="CP022601">
    <property type="protein sequence ID" value="AXJ13084.1"/>
    <property type="molecule type" value="Genomic_DNA"/>
</dbReference>
<dbReference type="PROSITE" id="PS50109">
    <property type="entry name" value="HIS_KIN"/>
    <property type="match status" value="1"/>
</dbReference>
<dbReference type="GO" id="GO:0005886">
    <property type="term" value="C:plasma membrane"/>
    <property type="evidence" value="ECO:0007669"/>
    <property type="project" value="UniProtKB-SubCell"/>
</dbReference>
<evidence type="ECO:0000259" key="12">
    <source>
        <dbReference type="PROSITE" id="PS50109"/>
    </source>
</evidence>
<evidence type="ECO:0000256" key="6">
    <source>
        <dbReference type="ARBA" id="ARBA00022692"/>
    </source>
</evidence>
<reference evidence="13 14" key="1">
    <citation type="submission" date="2017-07" db="EMBL/GenBank/DDBJ databases">
        <title>Streptococcus pluranimalium as cause of bovine abortion.</title>
        <authorList>
            <person name="Rodriguez Campos S."/>
            <person name="Gobeli Brawand S."/>
            <person name="Brodard I."/>
            <person name="Rychener L."/>
            <person name="Perreten V."/>
        </authorList>
    </citation>
    <scope>NUCLEOTIDE SEQUENCE [LARGE SCALE GENOMIC DNA]</scope>
    <source>
        <strain evidence="13 14">14A0014</strain>
    </source>
</reference>
<dbReference type="GO" id="GO:0004721">
    <property type="term" value="F:phosphoprotein phosphatase activity"/>
    <property type="evidence" value="ECO:0007669"/>
    <property type="project" value="TreeGrafter"/>
</dbReference>
<dbReference type="InterPro" id="IPR036890">
    <property type="entry name" value="HATPase_C_sf"/>
</dbReference>
<dbReference type="InterPro" id="IPR050351">
    <property type="entry name" value="BphY/WalK/GraS-like"/>
</dbReference>
<sequence length="348" mass="40376">MIINYLKEYGPWYVLYFLMTLTYHLMFYLYHLPHHYFLASLAMNVVFLCFWSILSYQQFKRKIMTLENLKAIEDFPESQVPSEIAYRELFSRIVAVEAQKVLELKREQDDLEGLVKMWSHQMKIPVSAMSLMIQTDHINKSDLQVQTFRLEQDINNLLAYLKYKADNDDYRFSKISLKACVSSVIKTFSSQCIAKNIQITLTGDEHLVTDEKWLSFALSQVIDNAIKYSSFGSEIKISIKEKSIEIQDFGIGILEEDIPRLFELGFTGYNGHAHKKATGLGLYMTKQILDRLGFTIVISSRIDQGTKVTIPICKIKLDRKKPFMLGSDKHHICLKGTNINDLYSSYHK</sequence>
<feature type="domain" description="Histidine kinase" evidence="12">
    <location>
        <begin position="117"/>
        <end position="316"/>
    </location>
</feature>
<evidence type="ECO:0000256" key="7">
    <source>
        <dbReference type="ARBA" id="ARBA00022777"/>
    </source>
</evidence>
<dbReference type="Gene3D" id="3.30.565.10">
    <property type="entry name" value="Histidine kinase-like ATPase, C-terminal domain"/>
    <property type="match status" value="1"/>
</dbReference>
<organism evidence="13 14">
    <name type="scientific">Streptococcus pluranimalium</name>
    <dbReference type="NCBI Taxonomy" id="82348"/>
    <lineage>
        <taxon>Bacteria</taxon>
        <taxon>Bacillati</taxon>
        <taxon>Bacillota</taxon>
        <taxon>Bacilli</taxon>
        <taxon>Lactobacillales</taxon>
        <taxon>Streptococcaceae</taxon>
        <taxon>Streptococcus</taxon>
    </lineage>
</organism>
<feature type="transmembrane region" description="Helical" evidence="11">
    <location>
        <begin position="12"/>
        <end position="30"/>
    </location>
</feature>
<keyword evidence="7 13" id="KW-0418">Kinase</keyword>
<comment type="catalytic activity">
    <reaction evidence="1">
        <text>ATP + protein L-histidine = ADP + protein N-phospho-L-histidine.</text>
        <dbReference type="EC" id="2.7.13.3"/>
    </reaction>
</comment>